<dbReference type="GeneID" id="109476514"/>
<dbReference type="InterPro" id="IPR051093">
    <property type="entry name" value="Neuroligin/BSAL"/>
</dbReference>
<dbReference type="RefSeq" id="XP_019633048.1">
    <property type="nucleotide sequence ID" value="XM_019777489.1"/>
</dbReference>
<proteinExistence type="inferred from homology"/>
<evidence type="ECO:0000259" key="3">
    <source>
        <dbReference type="Pfam" id="PF00135"/>
    </source>
</evidence>
<comment type="similarity">
    <text evidence="1">Belongs to the type-B carboxylesterase/lipase family.</text>
</comment>
<dbReference type="AlphaFoldDB" id="A0A6P4Z8R2"/>
<evidence type="ECO:0000256" key="1">
    <source>
        <dbReference type="ARBA" id="ARBA00005964"/>
    </source>
</evidence>
<dbReference type="PANTHER" id="PTHR43903">
    <property type="entry name" value="NEUROLIGIN"/>
    <property type="match status" value="1"/>
</dbReference>
<sequence length="528" mass="58245">MTPYVSTLPRWSELQTLLLVICCVVNDGQSVEVSTTLGPIRGFSTALGDGTVLNTFLGVPFAAPPTGDLRFRPPQPQEPWTDIFDATRFGPACLQFPRAATTALHAYDPGLDGVSISEDCLNLNVYAPKVSDGDPLLPAMLYIYGGAYLFGANKMYDGSFLAQKGVIVVIPNYRLGTLDYFHQVILQSGASTSPWAVLLPEYEPQKYTDELARQTGCSTQSAQKLVGCLREKTAEEVSHADVGKPYPMLSSAWAPVVDGPGGFLPARPRDLLAMGRFTEVRLMAGCTTDERARDLANIPGVENGVSRDRFVDDLAEFVRRFPTNSDFISDALLHGYTDYESIDDPIITRDNYIQLLSDYRYIAPVEEVLLKMSAGGVSTYKYSFGYQPNPDRWPSWRGVPHAAELRFLFNITSQFVDGAPTAADMDMQDKMVTLWTNFAKTGNPTPSPVDGVTWQPFTNETRAHLMIDRPLSNGRFLQTRRMELWDNVIKKMAETDTCEKDGVTSNGHTVPTAVAMVLMASLITVKLV</sequence>
<evidence type="ECO:0000313" key="4">
    <source>
        <dbReference type="Proteomes" id="UP000515135"/>
    </source>
</evidence>
<accession>A0A6P4Z8R2</accession>
<dbReference type="OrthoDB" id="408631at2759"/>
<feature type="domain" description="Carboxylesterase type B" evidence="3">
    <location>
        <begin position="179"/>
        <end position="485"/>
    </location>
</feature>
<name>A0A6P4Z8R2_BRABE</name>
<dbReference type="Gene3D" id="3.40.50.1820">
    <property type="entry name" value="alpha/beta hydrolase"/>
    <property type="match status" value="2"/>
</dbReference>
<feature type="chain" id="PRO_5028446359" evidence="2">
    <location>
        <begin position="31"/>
        <end position="528"/>
    </location>
</feature>
<protein>
    <submittedName>
        <fullName evidence="5">Neuroligin-1-like isoform X2</fullName>
    </submittedName>
</protein>
<gene>
    <name evidence="5" type="primary">LOC109476514</name>
</gene>
<organism evidence="4 5">
    <name type="scientific">Branchiostoma belcheri</name>
    <name type="common">Amphioxus</name>
    <dbReference type="NCBI Taxonomy" id="7741"/>
    <lineage>
        <taxon>Eukaryota</taxon>
        <taxon>Metazoa</taxon>
        <taxon>Chordata</taxon>
        <taxon>Cephalochordata</taxon>
        <taxon>Leptocardii</taxon>
        <taxon>Amphioxiformes</taxon>
        <taxon>Branchiostomatidae</taxon>
        <taxon>Branchiostoma</taxon>
    </lineage>
</organism>
<evidence type="ECO:0000256" key="2">
    <source>
        <dbReference type="SAM" id="SignalP"/>
    </source>
</evidence>
<feature type="signal peptide" evidence="2">
    <location>
        <begin position="1"/>
        <end position="30"/>
    </location>
</feature>
<keyword evidence="4" id="KW-1185">Reference proteome</keyword>
<dbReference type="InterPro" id="IPR029058">
    <property type="entry name" value="AB_hydrolase_fold"/>
</dbReference>
<dbReference type="InterPro" id="IPR002018">
    <property type="entry name" value="CarbesteraseB"/>
</dbReference>
<evidence type="ECO:0000313" key="5">
    <source>
        <dbReference type="RefSeq" id="XP_019633048.1"/>
    </source>
</evidence>
<dbReference type="SUPFAM" id="SSF53474">
    <property type="entry name" value="alpha/beta-Hydrolases"/>
    <property type="match status" value="1"/>
</dbReference>
<reference evidence="5" key="1">
    <citation type="submission" date="2025-08" db="UniProtKB">
        <authorList>
            <consortium name="RefSeq"/>
        </authorList>
    </citation>
    <scope>IDENTIFICATION</scope>
    <source>
        <tissue evidence="5">Gonad</tissue>
    </source>
</reference>
<dbReference type="Proteomes" id="UP000515135">
    <property type="component" value="Unplaced"/>
</dbReference>
<keyword evidence="2" id="KW-0732">Signal</keyword>
<dbReference type="Pfam" id="PF00135">
    <property type="entry name" value="COesterase"/>
    <property type="match status" value="1"/>
</dbReference>